<evidence type="ECO:0000313" key="3">
    <source>
        <dbReference type="Proteomes" id="UP000279760"/>
    </source>
</evidence>
<dbReference type="NCBIfam" id="TIGR02746">
    <property type="entry name" value="TraC-F-type"/>
    <property type="match status" value="1"/>
</dbReference>
<evidence type="ECO:0000259" key="1">
    <source>
        <dbReference type="Pfam" id="PF19044"/>
    </source>
</evidence>
<dbReference type="InterPro" id="IPR025955">
    <property type="entry name" value="TraC/Conjuga_ATPase"/>
</dbReference>
<dbReference type="Pfam" id="PF19044">
    <property type="entry name" value="P-loop_TraG"/>
    <property type="match status" value="1"/>
</dbReference>
<dbReference type="InterPro" id="IPR043964">
    <property type="entry name" value="P-loop_TraG"/>
</dbReference>
<geneLocation type="plasmid" evidence="2">
    <name>unnamed</name>
</geneLocation>
<dbReference type="PANTHER" id="PTHR38467:SF1">
    <property type="entry name" value="CONJUGATIVE TRANSFER: ASSEMBLY"/>
    <property type="match status" value="1"/>
</dbReference>
<dbReference type="InterPro" id="IPR014117">
    <property type="entry name" value="TraC-F-type"/>
</dbReference>
<reference evidence="2 3" key="1">
    <citation type="submission" date="2018-11" db="EMBL/GenBank/DDBJ databases">
        <title>Complete Genome Sequence of Vbrio mediterranei 117-T6: a Potential Pathogen Bacteria Isolated from the Conchocelis of Pyropia.</title>
        <authorList>
            <person name="Liu Q."/>
        </authorList>
    </citation>
    <scope>NUCLEOTIDE SEQUENCE [LARGE SCALE GENOMIC DNA]</scope>
    <source>
        <strain evidence="2 3">117-T6</strain>
        <plasmid evidence="2 3">unnamed</plasmid>
    </source>
</reference>
<protein>
    <submittedName>
        <fullName evidence="2">Type IV secretion system protein TraC</fullName>
    </submittedName>
</protein>
<dbReference type="PANTHER" id="PTHR38467">
    <property type="match status" value="1"/>
</dbReference>
<accession>A0A3G4VLC4</accession>
<dbReference type="InterPro" id="IPR053155">
    <property type="entry name" value="F-pilin_assembly_TraC"/>
</dbReference>
<gene>
    <name evidence="2" type="primary">traC</name>
    <name evidence="2" type="ORF">ECB94_27150</name>
</gene>
<organism evidence="2 3">
    <name type="scientific">Vibrio mediterranei</name>
    <dbReference type="NCBI Taxonomy" id="689"/>
    <lineage>
        <taxon>Bacteria</taxon>
        <taxon>Pseudomonadati</taxon>
        <taxon>Pseudomonadota</taxon>
        <taxon>Gammaproteobacteria</taxon>
        <taxon>Vibrionales</taxon>
        <taxon>Vibrionaceae</taxon>
        <taxon>Vibrio</taxon>
    </lineage>
</organism>
<dbReference type="Gene3D" id="3.40.50.300">
    <property type="entry name" value="P-loop containing nucleotide triphosphate hydrolases"/>
    <property type="match status" value="1"/>
</dbReference>
<name>A0A3G4VLC4_9VIBR</name>
<feature type="domain" description="TraG P-loop" evidence="1">
    <location>
        <begin position="457"/>
        <end position="844"/>
    </location>
</feature>
<dbReference type="EMBL" id="CP033579">
    <property type="protein sequence ID" value="AYV24999.1"/>
    <property type="molecule type" value="Genomic_DNA"/>
</dbReference>
<dbReference type="AlphaFoldDB" id="A0A3G4VLC4"/>
<sequence length="865" mass="97800">MLLNLFKAPKEASLPALYQDAQKHQNHFHHELPYRTFNQELAIFYNRASHGIGFRLNLLGGANDELIQSLNKLVCDLPQGDKWDYQLSLFGHNKVAHYLEANTEIMSKRGGIAERLAQQELEYAKFAANEGFYHRQPYHFDLRDYEAYFFISTKTKDDEALLDIRATVETAFSQLGFQTQKLTPSDLITYTGDLLNFDAMQDRPIKQEYNAYEPIHRQILASDSEFLIRRDHIATRHTNAIGVDTVSRTVTMGLSRSPSDFRLYALPECFASMRNIARHVTCPHVLTLNFRQEVDGNFENDNNKRIGDLVKTVGSPMARLMPTAKDELTERESLQKGLAAKEFTISSMVLNLTLFTDSVRQRKDVQAAKESFGAVGLDIKPLTMLQSQGLLSTLPFTMSEGLWRDCGVAGRVRSVKSSNLVNFFPIVLDFSRLSGGLMLPTMRGQVSFFDPFRCGSDNQNIALTGGSGAGKSFFMQSLLKSVYAAGGKCWILDKGSSYKKLTLMLGGTYLDHRSIHLNPFTHLGQLINAAENAKDEDHFINDQGEREKVDPIKEALSNITALFATIASPYQDLESYQMNVLGDAILRVWEKKNTDTLVDDVQQALFELSEEYDNDRRIFDIAVQLNKYCQSGIYGDTFNKPSMLDPKVDITTLELDGFNSEVLRPVIFALIVSINQQMYLSGSRSTPKMCVIEEAWSLMSGANAQARMFINEGYRTARKFGGAFCTVTQGIRDFFTNEEARACYDNSDIHMILRQGDGFDKFLNENPGFFNEAEQRIIKSFPRAQDAGYSCVRVKAGGHTSYHRMFSDPFSRACLSTEPKEYEFCENLMNKGMDIITAVETTAQHFYGKEIDDFAAALKKRKERQ</sequence>
<dbReference type="RefSeq" id="WP_124942293.1">
    <property type="nucleotide sequence ID" value="NZ_CP033579.1"/>
</dbReference>
<keyword evidence="2" id="KW-0614">Plasmid</keyword>
<dbReference type="Pfam" id="PF11130">
    <property type="entry name" value="TraC_F_IV"/>
    <property type="match status" value="1"/>
</dbReference>
<dbReference type="Proteomes" id="UP000279760">
    <property type="component" value="Plasmid unnamed"/>
</dbReference>
<evidence type="ECO:0000313" key="2">
    <source>
        <dbReference type="EMBL" id="AYV24999.1"/>
    </source>
</evidence>
<proteinExistence type="predicted"/>
<dbReference type="SUPFAM" id="SSF52540">
    <property type="entry name" value="P-loop containing nucleoside triphosphate hydrolases"/>
    <property type="match status" value="1"/>
</dbReference>
<dbReference type="Gene3D" id="1.10.8.730">
    <property type="match status" value="1"/>
</dbReference>
<dbReference type="InterPro" id="IPR027417">
    <property type="entry name" value="P-loop_NTPase"/>
</dbReference>